<evidence type="ECO:0000313" key="2">
    <source>
        <dbReference type="Proteomes" id="UP000554482"/>
    </source>
</evidence>
<gene>
    <name evidence="1" type="ORF">FRX31_001987</name>
</gene>
<evidence type="ECO:0000313" key="1">
    <source>
        <dbReference type="EMBL" id="KAF5208430.1"/>
    </source>
</evidence>
<dbReference type="Proteomes" id="UP000554482">
    <property type="component" value="Unassembled WGS sequence"/>
</dbReference>
<comment type="caution">
    <text evidence="1">The sequence shown here is derived from an EMBL/GenBank/DDBJ whole genome shotgun (WGS) entry which is preliminary data.</text>
</comment>
<protein>
    <submittedName>
        <fullName evidence="1">Uncharacterized protein</fullName>
    </submittedName>
</protein>
<reference evidence="1 2" key="1">
    <citation type="submission" date="2020-06" db="EMBL/GenBank/DDBJ databases">
        <title>Transcriptomic and genomic resources for Thalictrum thalictroides and T. hernandezii: Facilitating candidate gene discovery in an emerging model plant lineage.</title>
        <authorList>
            <person name="Arias T."/>
            <person name="Riano-Pachon D.M."/>
            <person name="Di Stilio V.S."/>
        </authorList>
    </citation>
    <scope>NUCLEOTIDE SEQUENCE [LARGE SCALE GENOMIC DNA]</scope>
    <source>
        <strain evidence="2">cv. WT478/WT964</strain>
        <tissue evidence="1">Leaves</tissue>
    </source>
</reference>
<dbReference type="EMBL" id="JABWDY010000041">
    <property type="protein sequence ID" value="KAF5208430.1"/>
    <property type="molecule type" value="Genomic_DNA"/>
</dbReference>
<proteinExistence type="predicted"/>
<dbReference type="AlphaFoldDB" id="A0A7J6XI25"/>
<accession>A0A7J6XI25</accession>
<name>A0A7J6XI25_THATH</name>
<keyword evidence="2" id="KW-1185">Reference proteome</keyword>
<organism evidence="1 2">
    <name type="scientific">Thalictrum thalictroides</name>
    <name type="common">Rue-anemone</name>
    <name type="synonym">Anemone thalictroides</name>
    <dbReference type="NCBI Taxonomy" id="46969"/>
    <lineage>
        <taxon>Eukaryota</taxon>
        <taxon>Viridiplantae</taxon>
        <taxon>Streptophyta</taxon>
        <taxon>Embryophyta</taxon>
        <taxon>Tracheophyta</taxon>
        <taxon>Spermatophyta</taxon>
        <taxon>Magnoliopsida</taxon>
        <taxon>Ranunculales</taxon>
        <taxon>Ranunculaceae</taxon>
        <taxon>Thalictroideae</taxon>
        <taxon>Thalictrum</taxon>
    </lineage>
</organism>
<sequence>MYNREKEMYNALVQEEDQQDFEESGFCCEVEDLNDSGEDEREVELFEDHLFVGKDTIVESQNKNNGNMSVGSNRKVVPLAIETRSRKLGKVVEQLVVQKDKWTTVESKKTN</sequence>